<dbReference type="PANTHER" id="PTHR12287">
    <property type="entry name" value="EPIDERMAL GROWTH FACTOR RECEPTOR KINASE SUBSTRATE EPS8-RELATED PROTEIN"/>
    <property type="match status" value="1"/>
</dbReference>
<gene>
    <name evidence="5" type="ORF">D915_003389</name>
</gene>
<dbReference type="AlphaFoldDB" id="A0A4E0RWB9"/>
<dbReference type="InterPro" id="IPR011993">
    <property type="entry name" value="PH-like_dom_sf"/>
</dbReference>
<feature type="region of interest" description="Disordered" evidence="3">
    <location>
        <begin position="202"/>
        <end position="239"/>
    </location>
</feature>
<sequence>MSTSITSTLKVAVRENGHLEPLLEDPRGVYTSMVYSRYAVEHLKSFTLPPTCSPLRTSEAIRLLHNQKYLVTRRYDLKIIKKWGNYELVVIDSRQRREVERFPIKYLRAPRYRMTSSGKSQLNNLFMFTVEAYSLMNGSPESHELHVFQVLSCPAKELVEELLRAGMQPYLRKFSIPKPSDEKERGRYATVLCMHSSDKTDCLRTNHQQSSPVISGRIGPDRNSPSSEEEKEAKIEQSEQNEIVAKEINSDWLNAESILLNHCFDDVEENMERIREKVQRISFGFKPYSEKSETPMKSVDNRENTQGQLVEHTDVDEEFRQTAEDFFQKLKFSLILLSRMSDHVKNPKAPVLVKQLFTLLSESVGYWCKSTTMSADFPRKIKQPLFPRYTIVFLEANLISDHEKLLRELGPAWNVAREDSPSVPVYIPAFKNGFKVVQEQYEPTLFNYDEPGVEVNSEYRYLQAAKLNDFAKDLIRKNKRVAKVIEDYASEEVDKFSVIKGEYVEVLEDSEEMFNIGKESGQAGFCPAYVLTPVEVEQI</sequence>
<dbReference type="Pfam" id="PF22975">
    <property type="entry name" value="EPS8_2nd"/>
    <property type="match status" value="1"/>
</dbReference>
<evidence type="ECO:0000256" key="1">
    <source>
        <dbReference type="ARBA" id="ARBA00022443"/>
    </source>
</evidence>
<dbReference type="Gene3D" id="2.30.30.40">
    <property type="entry name" value="SH3 Domains"/>
    <property type="match status" value="1"/>
</dbReference>
<dbReference type="InterPro" id="IPR039801">
    <property type="entry name" value="EPS8-like"/>
</dbReference>
<name>A0A4E0RWB9_FASHE</name>
<reference evidence="5" key="1">
    <citation type="submission" date="2019-03" db="EMBL/GenBank/DDBJ databases">
        <title>Improved annotation for the trematode Fasciola hepatica.</title>
        <authorList>
            <person name="Choi Y.-J."/>
            <person name="Martin J."/>
            <person name="Mitreva M."/>
        </authorList>
    </citation>
    <scope>NUCLEOTIDE SEQUENCE [LARGE SCALE GENOMIC DNA]</scope>
</reference>
<dbReference type="GO" id="GO:0003779">
    <property type="term" value="F:actin binding"/>
    <property type="evidence" value="ECO:0007669"/>
    <property type="project" value="TreeGrafter"/>
</dbReference>
<evidence type="ECO:0000259" key="4">
    <source>
        <dbReference type="PROSITE" id="PS50002"/>
    </source>
</evidence>
<dbReference type="PANTHER" id="PTHR12287:SF23">
    <property type="entry name" value="AROUSER, ISOFORM A-RELATED"/>
    <property type="match status" value="1"/>
</dbReference>
<dbReference type="GO" id="GO:0035023">
    <property type="term" value="P:regulation of Rho protein signal transduction"/>
    <property type="evidence" value="ECO:0007669"/>
    <property type="project" value="TreeGrafter"/>
</dbReference>
<dbReference type="Gene3D" id="2.30.29.30">
    <property type="entry name" value="Pleckstrin-homology domain (PH domain)/Phosphotyrosine-binding domain (PTB)"/>
    <property type="match status" value="1"/>
</dbReference>
<comment type="caution">
    <text evidence="5">The sequence shown here is derived from an EMBL/GenBank/DDBJ whole genome shotgun (WGS) entry which is preliminary data.</text>
</comment>
<dbReference type="EMBL" id="JXXN02000981">
    <property type="protein sequence ID" value="THD25817.1"/>
    <property type="molecule type" value="Genomic_DNA"/>
</dbReference>
<organism evidence="5 6">
    <name type="scientific">Fasciola hepatica</name>
    <name type="common">Liver fluke</name>
    <dbReference type="NCBI Taxonomy" id="6192"/>
    <lineage>
        <taxon>Eukaryota</taxon>
        <taxon>Metazoa</taxon>
        <taxon>Spiralia</taxon>
        <taxon>Lophotrochozoa</taxon>
        <taxon>Platyhelminthes</taxon>
        <taxon>Trematoda</taxon>
        <taxon>Digenea</taxon>
        <taxon>Plagiorchiida</taxon>
        <taxon>Echinostomata</taxon>
        <taxon>Echinostomatoidea</taxon>
        <taxon>Fasciolidae</taxon>
        <taxon>Fasciola</taxon>
    </lineage>
</organism>
<accession>A0A4E0RWB9</accession>
<feature type="domain" description="SH3" evidence="4">
    <location>
        <begin position="477"/>
        <end position="536"/>
    </location>
</feature>
<dbReference type="InterPro" id="IPR001452">
    <property type="entry name" value="SH3_domain"/>
</dbReference>
<dbReference type="SUPFAM" id="SSF50729">
    <property type="entry name" value="PH domain-like"/>
    <property type="match status" value="1"/>
</dbReference>
<evidence type="ECO:0000313" key="6">
    <source>
        <dbReference type="Proteomes" id="UP000230066"/>
    </source>
</evidence>
<evidence type="ECO:0000313" key="5">
    <source>
        <dbReference type="EMBL" id="THD25817.1"/>
    </source>
</evidence>
<dbReference type="GO" id="GO:0005886">
    <property type="term" value="C:plasma membrane"/>
    <property type="evidence" value="ECO:0007669"/>
    <property type="project" value="TreeGrafter"/>
</dbReference>
<dbReference type="SUPFAM" id="SSF50044">
    <property type="entry name" value="SH3-domain"/>
    <property type="match status" value="1"/>
</dbReference>
<dbReference type="InterPro" id="IPR055093">
    <property type="entry name" value="EPS8_2nd"/>
</dbReference>
<dbReference type="GO" id="GO:0007266">
    <property type="term" value="P:Rho protein signal transduction"/>
    <property type="evidence" value="ECO:0007669"/>
    <property type="project" value="TreeGrafter"/>
</dbReference>
<dbReference type="Proteomes" id="UP000230066">
    <property type="component" value="Unassembled WGS sequence"/>
</dbReference>
<keyword evidence="1 2" id="KW-0728">SH3 domain</keyword>
<keyword evidence="6" id="KW-1185">Reference proteome</keyword>
<dbReference type="PROSITE" id="PS50002">
    <property type="entry name" value="SH3"/>
    <property type="match status" value="1"/>
</dbReference>
<dbReference type="InterPro" id="IPR036028">
    <property type="entry name" value="SH3-like_dom_sf"/>
</dbReference>
<evidence type="ECO:0000256" key="2">
    <source>
        <dbReference type="PROSITE-ProRule" id="PRU00192"/>
    </source>
</evidence>
<evidence type="ECO:0000256" key="3">
    <source>
        <dbReference type="SAM" id="MobiDB-lite"/>
    </source>
</evidence>
<proteinExistence type="predicted"/>
<protein>
    <recommendedName>
        <fullName evidence="4">SH3 domain-containing protein</fullName>
    </recommendedName>
</protein>